<evidence type="ECO:0000256" key="2">
    <source>
        <dbReference type="ARBA" id="ARBA00008655"/>
    </source>
</evidence>
<protein>
    <recommendedName>
        <fullName evidence="7">1-acyl-sn-glycerol-3-phosphate acyltransferase</fullName>
        <ecNumber evidence="7">2.3.1.51</ecNumber>
    </recommendedName>
</protein>
<evidence type="ECO:0000259" key="8">
    <source>
        <dbReference type="SMART" id="SM00563"/>
    </source>
</evidence>
<keyword evidence="4 7" id="KW-0808">Transferase</keyword>
<dbReference type="EMBL" id="DXBR01000040">
    <property type="protein sequence ID" value="HIZ39059.1"/>
    <property type="molecule type" value="Genomic_DNA"/>
</dbReference>
<organism evidence="9 10">
    <name type="scientific">Candidatus Anaerobutyricum stercoris</name>
    <dbReference type="NCBI Taxonomy" id="2838457"/>
    <lineage>
        <taxon>Bacteria</taxon>
        <taxon>Bacillati</taxon>
        <taxon>Bacillota</taxon>
        <taxon>Clostridia</taxon>
        <taxon>Lachnospirales</taxon>
        <taxon>Lachnospiraceae</taxon>
        <taxon>Anaerobutyricum</taxon>
    </lineage>
</organism>
<gene>
    <name evidence="9" type="ORF">H9968_03905</name>
</gene>
<comment type="caution">
    <text evidence="9">The sequence shown here is derived from an EMBL/GenBank/DDBJ whole genome shotgun (WGS) entry which is preliminary data.</text>
</comment>
<evidence type="ECO:0000256" key="6">
    <source>
        <dbReference type="ARBA" id="ARBA00023315"/>
    </source>
</evidence>
<comment type="similarity">
    <text evidence="2 7">Belongs to the 1-acyl-sn-glycerol-3-phosphate acyltransferase family.</text>
</comment>
<keyword evidence="3 7" id="KW-0444">Lipid biosynthesis</keyword>
<evidence type="ECO:0000313" key="10">
    <source>
        <dbReference type="Proteomes" id="UP000824049"/>
    </source>
</evidence>
<reference evidence="9" key="2">
    <citation type="submission" date="2021-04" db="EMBL/GenBank/DDBJ databases">
        <authorList>
            <person name="Gilroy R."/>
        </authorList>
    </citation>
    <scope>NUCLEOTIDE SEQUENCE</scope>
    <source>
        <strain evidence="9">CHK179-28034</strain>
    </source>
</reference>
<dbReference type="GO" id="GO:0016020">
    <property type="term" value="C:membrane"/>
    <property type="evidence" value="ECO:0007669"/>
    <property type="project" value="InterPro"/>
</dbReference>
<reference evidence="9" key="1">
    <citation type="journal article" date="2021" name="PeerJ">
        <title>Extensive microbial diversity within the chicken gut microbiome revealed by metagenomics and culture.</title>
        <authorList>
            <person name="Gilroy R."/>
            <person name="Ravi A."/>
            <person name="Getino M."/>
            <person name="Pursley I."/>
            <person name="Horton D.L."/>
            <person name="Alikhan N.F."/>
            <person name="Baker D."/>
            <person name="Gharbi K."/>
            <person name="Hall N."/>
            <person name="Watson M."/>
            <person name="Adriaenssens E.M."/>
            <person name="Foster-Nyarko E."/>
            <person name="Jarju S."/>
            <person name="Secka A."/>
            <person name="Antonio M."/>
            <person name="Oren A."/>
            <person name="Chaudhuri R.R."/>
            <person name="La Ragione R."/>
            <person name="Hildebrand F."/>
            <person name="Pallen M.J."/>
        </authorList>
    </citation>
    <scope>NUCLEOTIDE SEQUENCE</scope>
    <source>
        <strain evidence="9">CHK179-28034</strain>
    </source>
</reference>
<comment type="domain">
    <text evidence="7">The HXXXXD motif is essential for acyltransferase activity and may constitute the binding site for the phosphate moiety of the glycerol-3-phosphate.</text>
</comment>
<dbReference type="InterPro" id="IPR004552">
    <property type="entry name" value="AGP_acyltrans"/>
</dbReference>
<evidence type="ECO:0000313" key="9">
    <source>
        <dbReference type="EMBL" id="HIZ39059.1"/>
    </source>
</evidence>
<dbReference type="PANTHER" id="PTHR10434">
    <property type="entry name" value="1-ACYL-SN-GLYCEROL-3-PHOSPHATE ACYLTRANSFERASE"/>
    <property type="match status" value="1"/>
</dbReference>
<accession>A0A9D2EJX2</accession>
<evidence type="ECO:0000256" key="7">
    <source>
        <dbReference type="RuleBase" id="RU361267"/>
    </source>
</evidence>
<dbReference type="InterPro" id="IPR002123">
    <property type="entry name" value="Plipid/glycerol_acylTrfase"/>
</dbReference>
<evidence type="ECO:0000256" key="1">
    <source>
        <dbReference type="ARBA" id="ARBA00005189"/>
    </source>
</evidence>
<dbReference type="PANTHER" id="PTHR10434:SF64">
    <property type="entry name" value="1-ACYL-SN-GLYCEROL-3-PHOSPHATE ACYLTRANSFERASE-RELATED"/>
    <property type="match status" value="1"/>
</dbReference>
<evidence type="ECO:0000256" key="5">
    <source>
        <dbReference type="ARBA" id="ARBA00023098"/>
    </source>
</evidence>
<dbReference type="Pfam" id="PF01553">
    <property type="entry name" value="Acyltransferase"/>
    <property type="match status" value="1"/>
</dbReference>
<dbReference type="AlphaFoldDB" id="A0A9D2EJX2"/>
<dbReference type="SUPFAM" id="SSF69593">
    <property type="entry name" value="Glycerol-3-phosphate (1)-acyltransferase"/>
    <property type="match status" value="1"/>
</dbReference>
<evidence type="ECO:0000256" key="4">
    <source>
        <dbReference type="ARBA" id="ARBA00022679"/>
    </source>
</evidence>
<keyword evidence="5 7" id="KW-0443">Lipid metabolism</keyword>
<comment type="catalytic activity">
    <reaction evidence="7">
        <text>a 1-acyl-sn-glycero-3-phosphate + an acyl-CoA = a 1,2-diacyl-sn-glycero-3-phosphate + CoA</text>
        <dbReference type="Rhea" id="RHEA:19709"/>
        <dbReference type="ChEBI" id="CHEBI:57287"/>
        <dbReference type="ChEBI" id="CHEBI:57970"/>
        <dbReference type="ChEBI" id="CHEBI:58342"/>
        <dbReference type="ChEBI" id="CHEBI:58608"/>
        <dbReference type="EC" id="2.3.1.51"/>
    </reaction>
</comment>
<comment type="pathway">
    <text evidence="1">Lipid metabolism.</text>
</comment>
<evidence type="ECO:0000256" key="3">
    <source>
        <dbReference type="ARBA" id="ARBA00022516"/>
    </source>
</evidence>
<dbReference type="NCBIfam" id="TIGR00530">
    <property type="entry name" value="AGP_acyltrn"/>
    <property type="match status" value="1"/>
</dbReference>
<keyword evidence="6 7" id="KW-0012">Acyltransferase</keyword>
<sequence>MNLRAFFVLFYVVNFIIVTTPERKRLRKLAETDPAESSRIAHLQVKKAFRNMLRIAGVKIEVSGLDNIPDESCLYVGNHNSYVDILVSEVVIPTGAGFVSKDSLQKIPGLSSWMYLIHCLFLNRTDVREGLKMITTGAEYLKEGYSMFIFPEGTRSRDGHIGEFKGGSLKMAQKAGAPIVPVAISGTSSIFEKNGGFRITPGNVRVAFGTPFKFSELTKEQKKTISEHTRAAIQEMLDRHTESIQEEQKEL</sequence>
<proteinExistence type="inferred from homology"/>
<keyword evidence="7" id="KW-0594">Phospholipid biosynthesis</keyword>
<name>A0A9D2EJX2_9FIRM</name>
<dbReference type="Proteomes" id="UP000824049">
    <property type="component" value="Unassembled WGS sequence"/>
</dbReference>
<dbReference type="SMART" id="SM00563">
    <property type="entry name" value="PlsC"/>
    <property type="match status" value="1"/>
</dbReference>
<dbReference type="GO" id="GO:0003841">
    <property type="term" value="F:1-acylglycerol-3-phosphate O-acyltransferase activity"/>
    <property type="evidence" value="ECO:0007669"/>
    <property type="project" value="UniProtKB-UniRule"/>
</dbReference>
<keyword evidence="7" id="KW-1208">Phospholipid metabolism</keyword>
<dbReference type="GO" id="GO:0006654">
    <property type="term" value="P:phosphatidic acid biosynthetic process"/>
    <property type="evidence" value="ECO:0007669"/>
    <property type="project" value="TreeGrafter"/>
</dbReference>
<feature type="domain" description="Phospholipid/glycerol acyltransferase" evidence="8">
    <location>
        <begin position="73"/>
        <end position="187"/>
    </location>
</feature>
<dbReference type="EC" id="2.3.1.51" evidence="7"/>
<dbReference type="CDD" id="cd07989">
    <property type="entry name" value="LPLAT_AGPAT-like"/>
    <property type="match status" value="1"/>
</dbReference>